<dbReference type="AlphaFoldDB" id="A0A8W8HTU5"/>
<dbReference type="Gene3D" id="1.10.1410.40">
    <property type="match status" value="1"/>
</dbReference>
<dbReference type="Gene3D" id="3.30.460.90">
    <property type="match status" value="1"/>
</dbReference>
<evidence type="ECO:0000313" key="3">
    <source>
        <dbReference type="Proteomes" id="UP000005408"/>
    </source>
</evidence>
<name>A0A8W8HTU5_MAGGI</name>
<evidence type="ECO:0000259" key="1">
    <source>
        <dbReference type="Pfam" id="PF03281"/>
    </source>
</evidence>
<sequence length="426" mass="48976">MNYEFSAKQWKKACAVVDDVLGIILSELKTQALELSNDLKIDARFIRQASARQGLKIVAPDEFDAIVPFELKGLDLQKEQLKDTDGTVLPGQMRLRVLNPSVLDERFPKLKERQVFTEDHETSLIKDQETCLIKDQETCLINTKMLQEKVFKSLMDKTLSITEDNLKRKGYNVTRGSRPPTMNIKISSNLPFPIDVDFVPGLNLGDEAVIIPDSVTTHQGSIRKNFPRFGLMKWVNKENLCNREQDKDVIWRICSSSYERYMFDLCLSNRKRRYIVTACRIMKVVVRTLREGQNHAANLLTSYHLKTIAMYCIELLTVPTVAPPDFHLGGVCEALGYFLKFLKLVFKTEVLPDFFLGNEYLGKIFPDSYFAEERGKYNLFDKENPAQVKDAKHCFSAMEKALDGCYTYENLNDAVIKCFENRVLRM</sequence>
<dbReference type="EnsemblMetazoa" id="G1092.1">
    <property type="protein sequence ID" value="G1092.1:cds"/>
    <property type="gene ID" value="G1092"/>
</dbReference>
<dbReference type="PANTHER" id="PTHR10656">
    <property type="entry name" value="CELL FATE DETERMINING PROTEIN MAB21-RELATED"/>
    <property type="match status" value="1"/>
</dbReference>
<organism evidence="2 3">
    <name type="scientific">Magallana gigas</name>
    <name type="common">Pacific oyster</name>
    <name type="synonym">Crassostrea gigas</name>
    <dbReference type="NCBI Taxonomy" id="29159"/>
    <lineage>
        <taxon>Eukaryota</taxon>
        <taxon>Metazoa</taxon>
        <taxon>Spiralia</taxon>
        <taxon>Lophotrochozoa</taxon>
        <taxon>Mollusca</taxon>
        <taxon>Bivalvia</taxon>
        <taxon>Autobranchia</taxon>
        <taxon>Pteriomorphia</taxon>
        <taxon>Ostreida</taxon>
        <taxon>Ostreoidea</taxon>
        <taxon>Ostreidae</taxon>
        <taxon>Magallana</taxon>
    </lineage>
</organism>
<dbReference type="PANTHER" id="PTHR10656:SF78">
    <property type="entry name" value="CYCLIC GMP-AMP SYNTHASE-LIKE"/>
    <property type="match status" value="1"/>
</dbReference>
<evidence type="ECO:0000313" key="2">
    <source>
        <dbReference type="EnsemblMetazoa" id="G1092.4:cds"/>
    </source>
</evidence>
<dbReference type="SMART" id="SM01265">
    <property type="entry name" value="Mab-21"/>
    <property type="match status" value="1"/>
</dbReference>
<feature type="domain" description="Mab-21-like nucleotidyltransferase" evidence="1">
    <location>
        <begin position="54"/>
        <end position="263"/>
    </location>
</feature>
<proteinExistence type="predicted"/>
<dbReference type="InterPro" id="IPR024810">
    <property type="entry name" value="MAB21L/cGLR"/>
</dbReference>
<protein>
    <recommendedName>
        <fullName evidence="1">Mab-21-like nucleotidyltransferase domain-containing protein</fullName>
    </recommendedName>
</protein>
<dbReference type="EnsemblMetazoa" id="G1092.3">
    <property type="protein sequence ID" value="G1092.3:cds"/>
    <property type="gene ID" value="G1092"/>
</dbReference>
<dbReference type="Pfam" id="PF03281">
    <property type="entry name" value="Mab-21"/>
    <property type="match status" value="1"/>
</dbReference>
<dbReference type="EnsemblMetazoa" id="G1092.2">
    <property type="protein sequence ID" value="G1092.2:cds"/>
    <property type="gene ID" value="G1092"/>
</dbReference>
<accession>A0A8W8HTU5</accession>
<dbReference type="Proteomes" id="UP000005408">
    <property type="component" value="Unassembled WGS sequence"/>
</dbReference>
<keyword evidence="3" id="KW-1185">Reference proteome</keyword>
<dbReference type="InterPro" id="IPR046903">
    <property type="entry name" value="Mab-21-like_nuc_Trfase"/>
</dbReference>
<dbReference type="EnsemblMetazoa" id="G1092.4">
    <property type="protein sequence ID" value="G1092.4:cds"/>
    <property type="gene ID" value="G1092"/>
</dbReference>
<reference evidence="2" key="1">
    <citation type="submission" date="2022-08" db="UniProtKB">
        <authorList>
            <consortium name="EnsemblMetazoa"/>
        </authorList>
    </citation>
    <scope>IDENTIFICATION</scope>
    <source>
        <strain evidence="2">05x7-T-G4-1.051#20</strain>
    </source>
</reference>
<dbReference type="EnsemblMetazoa" id="G1092.5">
    <property type="protein sequence ID" value="G1092.5:cds"/>
    <property type="gene ID" value="G1092"/>
</dbReference>